<evidence type="ECO:0000313" key="2">
    <source>
        <dbReference type="Proteomes" id="UP001221757"/>
    </source>
</evidence>
<name>A0AAD7GIV7_MYCRO</name>
<keyword evidence="2" id="KW-1185">Reference proteome</keyword>
<proteinExistence type="predicted"/>
<sequence length="263" mass="28452">MESFSQSPDGRPSAPDHVTFPHLRRLRVTLRKGVDDKKLIQILSSGSGQSILESGSLEVGNPASFGLILAHMPCITELQLAVAEGFPHTLDDIAPPLASDILPQLERLQIEDPPDYPAGCDALVRMLHARRDATVSGHAVLRSFILVLSRSRSADLVPFASLSKRRGVESLEITIQGNGVMLTTGGKLNMMDNSAVTVSVVPYSSLEPRDGSAVPALRWLAGSENRYRKIQDDSAPEVMLGPPLGSDFPQVHGIDRHELTLIN</sequence>
<dbReference type="AlphaFoldDB" id="A0AAD7GIV7"/>
<comment type="caution">
    <text evidence="1">The sequence shown here is derived from an EMBL/GenBank/DDBJ whole genome shotgun (WGS) entry which is preliminary data.</text>
</comment>
<protein>
    <submittedName>
        <fullName evidence="1">Uncharacterized protein</fullName>
    </submittedName>
</protein>
<dbReference type="EMBL" id="JARKIE010000060">
    <property type="protein sequence ID" value="KAJ7691151.1"/>
    <property type="molecule type" value="Genomic_DNA"/>
</dbReference>
<accession>A0AAD7GIV7</accession>
<gene>
    <name evidence="1" type="ORF">B0H17DRAFT_1133922</name>
</gene>
<organism evidence="1 2">
    <name type="scientific">Mycena rosella</name>
    <name type="common">Pink bonnet</name>
    <name type="synonym">Agaricus rosellus</name>
    <dbReference type="NCBI Taxonomy" id="1033263"/>
    <lineage>
        <taxon>Eukaryota</taxon>
        <taxon>Fungi</taxon>
        <taxon>Dikarya</taxon>
        <taxon>Basidiomycota</taxon>
        <taxon>Agaricomycotina</taxon>
        <taxon>Agaricomycetes</taxon>
        <taxon>Agaricomycetidae</taxon>
        <taxon>Agaricales</taxon>
        <taxon>Marasmiineae</taxon>
        <taxon>Mycenaceae</taxon>
        <taxon>Mycena</taxon>
    </lineage>
</organism>
<evidence type="ECO:0000313" key="1">
    <source>
        <dbReference type="EMBL" id="KAJ7691151.1"/>
    </source>
</evidence>
<dbReference type="Proteomes" id="UP001221757">
    <property type="component" value="Unassembled WGS sequence"/>
</dbReference>
<reference evidence="1" key="1">
    <citation type="submission" date="2023-03" db="EMBL/GenBank/DDBJ databases">
        <title>Massive genome expansion in bonnet fungi (Mycena s.s.) driven by repeated elements and novel gene families across ecological guilds.</title>
        <authorList>
            <consortium name="Lawrence Berkeley National Laboratory"/>
            <person name="Harder C.B."/>
            <person name="Miyauchi S."/>
            <person name="Viragh M."/>
            <person name="Kuo A."/>
            <person name="Thoen E."/>
            <person name="Andreopoulos B."/>
            <person name="Lu D."/>
            <person name="Skrede I."/>
            <person name="Drula E."/>
            <person name="Henrissat B."/>
            <person name="Morin E."/>
            <person name="Kohler A."/>
            <person name="Barry K."/>
            <person name="LaButti K."/>
            <person name="Morin E."/>
            <person name="Salamov A."/>
            <person name="Lipzen A."/>
            <person name="Mereny Z."/>
            <person name="Hegedus B."/>
            <person name="Baldrian P."/>
            <person name="Stursova M."/>
            <person name="Weitz H."/>
            <person name="Taylor A."/>
            <person name="Grigoriev I.V."/>
            <person name="Nagy L.G."/>
            <person name="Martin F."/>
            <person name="Kauserud H."/>
        </authorList>
    </citation>
    <scope>NUCLEOTIDE SEQUENCE</scope>
    <source>
        <strain evidence="1">CBHHK067</strain>
    </source>
</reference>